<feature type="compositionally biased region" description="Acidic residues" evidence="1">
    <location>
        <begin position="114"/>
        <end position="123"/>
    </location>
</feature>
<protein>
    <submittedName>
        <fullName evidence="2">Uncharacterized protein</fullName>
    </submittedName>
</protein>
<evidence type="ECO:0000313" key="2">
    <source>
        <dbReference type="EMBL" id="RIB00764.1"/>
    </source>
</evidence>
<sequence length="131" mass="14959">WVSLNKNISQIDDNIWRIAPNNTNIAEAAHTLSNQHGKGYKLDKERFTAINIHQQYNIPKQGNSKGPISNNLLSNKRKAKAQTKRLNTTKPKTNKKKRNISTIKRQRTQKMVNESEDTNESNNEESSKSTS</sequence>
<keyword evidence="3" id="KW-1185">Reference proteome</keyword>
<feature type="non-terminal residue" evidence="2">
    <location>
        <position position="1"/>
    </location>
</feature>
<evidence type="ECO:0000313" key="3">
    <source>
        <dbReference type="Proteomes" id="UP000266673"/>
    </source>
</evidence>
<organism evidence="2 3">
    <name type="scientific">Gigaspora rosea</name>
    <dbReference type="NCBI Taxonomy" id="44941"/>
    <lineage>
        <taxon>Eukaryota</taxon>
        <taxon>Fungi</taxon>
        <taxon>Fungi incertae sedis</taxon>
        <taxon>Mucoromycota</taxon>
        <taxon>Glomeromycotina</taxon>
        <taxon>Glomeromycetes</taxon>
        <taxon>Diversisporales</taxon>
        <taxon>Gigasporaceae</taxon>
        <taxon>Gigaspora</taxon>
    </lineage>
</organism>
<comment type="caution">
    <text evidence="2">The sequence shown here is derived from an EMBL/GenBank/DDBJ whole genome shotgun (WGS) entry which is preliminary data.</text>
</comment>
<feature type="compositionally biased region" description="Polar residues" evidence="1">
    <location>
        <begin position="55"/>
        <end position="74"/>
    </location>
</feature>
<feature type="compositionally biased region" description="Basic residues" evidence="1">
    <location>
        <begin position="92"/>
        <end position="108"/>
    </location>
</feature>
<dbReference type="OrthoDB" id="2447531at2759"/>
<accession>A0A397TSJ8</accession>
<dbReference type="Proteomes" id="UP000266673">
    <property type="component" value="Unassembled WGS sequence"/>
</dbReference>
<gene>
    <name evidence="2" type="ORF">C2G38_2051403</name>
</gene>
<name>A0A397TSJ8_9GLOM</name>
<dbReference type="EMBL" id="QKWP01003652">
    <property type="protein sequence ID" value="RIB00764.1"/>
    <property type="molecule type" value="Genomic_DNA"/>
</dbReference>
<proteinExistence type="predicted"/>
<feature type="region of interest" description="Disordered" evidence="1">
    <location>
        <begin position="55"/>
        <end position="131"/>
    </location>
</feature>
<evidence type="ECO:0000256" key="1">
    <source>
        <dbReference type="SAM" id="MobiDB-lite"/>
    </source>
</evidence>
<dbReference type="AlphaFoldDB" id="A0A397TSJ8"/>
<reference evidence="2 3" key="1">
    <citation type="submission" date="2018-06" db="EMBL/GenBank/DDBJ databases">
        <title>Comparative genomics reveals the genomic features of Rhizophagus irregularis, R. cerebriforme, R. diaphanum and Gigaspora rosea, and their symbiotic lifestyle signature.</title>
        <authorList>
            <person name="Morin E."/>
            <person name="San Clemente H."/>
            <person name="Chen E.C.H."/>
            <person name="De La Providencia I."/>
            <person name="Hainaut M."/>
            <person name="Kuo A."/>
            <person name="Kohler A."/>
            <person name="Murat C."/>
            <person name="Tang N."/>
            <person name="Roy S."/>
            <person name="Loubradou J."/>
            <person name="Henrissat B."/>
            <person name="Grigoriev I.V."/>
            <person name="Corradi N."/>
            <person name="Roux C."/>
            <person name="Martin F.M."/>
        </authorList>
    </citation>
    <scope>NUCLEOTIDE SEQUENCE [LARGE SCALE GENOMIC DNA]</scope>
    <source>
        <strain evidence="2 3">DAOM 194757</strain>
    </source>
</reference>